<keyword evidence="2" id="KW-0813">Transport</keyword>
<keyword evidence="8" id="KW-0436">Ligase</keyword>
<feature type="transmembrane region" description="Helical" evidence="7">
    <location>
        <begin position="74"/>
        <end position="94"/>
    </location>
</feature>
<reference evidence="8 9" key="1">
    <citation type="submission" date="2018-01" db="EMBL/GenBank/DDBJ databases">
        <title>Genome sequence of the PGP bacterium Paenibacillus illinoisensis E3.</title>
        <authorList>
            <person name="Rolli E."/>
            <person name="Marasco R."/>
            <person name="Bessem C."/>
            <person name="Michoud G."/>
            <person name="Gaiarsa S."/>
            <person name="Borin S."/>
            <person name="Daffonchio D."/>
        </authorList>
    </citation>
    <scope>NUCLEOTIDE SEQUENCE [LARGE SCALE GENOMIC DNA]</scope>
    <source>
        <strain evidence="8 9">E3</strain>
    </source>
</reference>
<evidence type="ECO:0000313" key="9">
    <source>
        <dbReference type="Proteomes" id="UP000247459"/>
    </source>
</evidence>
<dbReference type="Proteomes" id="UP000247459">
    <property type="component" value="Unassembled WGS sequence"/>
</dbReference>
<dbReference type="RefSeq" id="WP_110755794.1">
    <property type="nucleotide sequence ID" value="NZ_PRLG01000002.1"/>
</dbReference>
<feature type="transmembrane region" description="Helical" evidence="7">
    <location>
        <begin position="372"/>
        <end position="395"/>
    </location>
</feature>
<keyword evidence="5 7" id="KW-1133">Transmembrane helix</keyword>
<comment type="caution">
    <text evidence="8">The sequence shown here is derived from an EMBL/GenBank/DDBJ whole genome shotgun (WGS) entry which is preliminary data.</text>
</comment>
<gene>
    <name evidence="8" type="ORF">PIL02S_00335</name>
</gene>
<feature type="transmembrane region" description="Helical" evidence="7">
    <location>
        <begin position="115"/>
        <end position="137"/>
    </location>
</feature>
<dbReference type="OrthoDB" id="9775268at2"/>
<dbReference type="GO" id="GO:0005886">
    <property type="term" value="C:plasma membrane"/>
    <property type="evidence" value="ECO:0007669"/>
    <property type="project" value="UniProtKB-SubCell"/>
</dbReference>
<feature type="transmembrane region" description="Helical" evidence="7">
    <location>
        <begin position="40"/>
        <end position="62"/>
    </location>
</feature>
<dbReference type="InterPro" id="IPR036259">
    <property type="entry name" value="MFS_trans_sf"/>
</dbReference>
<dbReference type="PRINTS" id="PR01988">
    <property type="entry name" value="EXPORTERBACE"/>
</dbReference>
<dbReference type="AlphaFoldDB" id="A0A2W0CGT7"/>
<dbReference type="PANTHER" id="PTHR43266">
    <property type="entry name" value="MACROLIDE-EFFLUX PROTEIN"/>
    <property type="match status" value="1"/>
</dbReference>
<dbReference type="EC" id="6.1.1.12" evidence="8"/>
<evidence type="ECO:0000256" key="5">
    <source>
        <dbReference type="ARBA" id="ARBA00022989"/>
    </source>
</evidence>
<dbReference type="CDD" id="cd06173">
    <property type="entry name" value="MFS_MefA_like"/>
    <property type="match status" value="1"/>
</dbReference>
<accession>A0A2W0CGT7</accession>
<evidence type="ECO:0000256" key="6">
    <source>
        <dbReference type="ARBA" id="ARBA00023136"/>
    </source>
</evidence>
<dbReference type="SUPFAM" id="SSF103473">
    <property type="entry name" value="MFS general substrate transporter"/>
    <property type="match status" value="1"/>
</dbReference>
<comment type="subcellular location">
    <subcellularLocation>
        <location evidence="1">Cell membrane</location>
        <topology evidence="1">Multi-pass membrane protein</topology>
    </subcellularLocation>
</comment>
<feature type="transmembrane region" description="Helical" evidence="7">
    <location>
        <begin position="338"/>
        <end position="360"/>
    </location>
</feature>
<keyword evidence="4 7" id="KW-0812">Transmembrane</keyword>
<keyword evidence="3" id="KW-1003">Cell membrane</keyword>
<name>A0A2W0CGT7_9BACL</name>
<evidence type="ECO:0000256" key="4">
    <source>
        <dbReference type="ARBA" id="ARBA00022692"/>
    </source>
</evidence>
<evidence type="ECO:0000256" key="3">
    <source>
        <dbReference type="ARBA" id="ARBA00022475"/>
    </source>
</evidence>
<keyword evidence="6 7" id="KW-0472">Membrane</keyword>
<dbReference type="EMBL" id="PRLG01000002">
    <property type="protein sequence ID" value="PYY31244.1"/>
    <property type="molecule type" value="Genomic_DNA"/>
</dbReference>
<feature type="transmembrane region" description="Helical" evidence="7">
    <location>
        <begin position="283"/>
        <end position="302"/>
    </location>
</feature>
<evidence type="ECO:0000256" key="1">
    <source>
        <dbReference type="ARBA" id="ARBA00004651"/>
    </source>
</evidence>
<feature type="transmembrane region" description="Helical" evidence="7">
    <location>
        <begin position="314"/>
        <end position="332"/>
    </location>
</feature>
<feature type="transmembrane region" description="Helical" evidence="7">
    <location>
        <begin position="401"/>
        <end position="422"/>
    </location>
</feature>
<dbReference type="InterPro" id="IPR010290">
    <property type="entry name" value="TM_effector"/>
</dbReference>
<evidence type="ECO:0000313" key="8">
    <source>
        <dbReference type="EMBL" id="PYY31244.1"/>
    </source>
</evidence>
<protein>
    <submittedName>
        <fullName evidence="8">Amino acid adenylation protein</fullName>
        <ecNumber evidence="8">6.1.1.12</ecNumber>
    </submittedName>
</protein>
<evidence type="ECO:0000256" key="7">
    <source>
        <dbReference type="SAM" id="Phobius"/>
    </source>
</evidence>
<evidence type="ECO:0000256" key="2">
    <source>
        <dbReference type="ARBA" id="ARBA00022448"/>
    </source>
</evidence>
<proteinExistence type="predicted"/>
<feature type="transmembrane region" description="Helical" evidence="7">
    <location>
        <begin position="181"/>
        <end position="214"/>
    </location>
</feature>
<dbReference type="Gene3D" id="1.20.1250.20">
    <property type="entry name" value="MFS general substrate transporter like domains"/>
    <property type="match status" value="1"/>
</dbReference>
<organism evidence="8 9">
    <name type="scientific">Paenibacillus illinoisensis</name>
    <dbReference type="NCBI Taxonomy" id="59845"/>
    <lineage>
        <taxon>Bacteria</taxon>
        <taxon>Bacillati</taxon>
        <taxon>Bacillota</taxon>
        <taxon>Bacilli</taxon>
        <taxon>Bacillales</taxon>
        <taxon>Paenibacillaceae</taxon>
        <taxon>Paenibacillus</taxon>
    </lineage>
</organism>
<dbReference type="InterPro" id="IPR022324">
    <property type="entry name" value="Bacilysin_exporter_BacE_put"/>
</dbReference>
<dbReference type="GO" id="GO:0004815">
    <property type="term" value="F:aspartate-tRNA ligase activity"/>
    <property type="evidence" value="ECO:0007669"/>
    <property type="project" value="UniProtKB-EC"/>
</dbReference>
<dbReference type="Pfam" id="PF05977">
    <property type="entry name" value="MFS_3"/>
    <property type="match status" value="1"/>
</dbReference>
<feature type="transmembrane region" description="Helical" evidence="7">
    <location>
        <begin position="250"/>
        <end position="271"/>
    </location>
</feature>
<sequence length="429" mass="46264">MGIIPSTEPEAIGYQDGQALLGEENKVPPKLWQHVTFRRILYGYGISVFGDCFNGIAISLWVLQTTGSAKSMAAVQICNMAVSFLFGSFAGTVADRLDRRKLMLTSDVFRGVMAIFIAVSLFGLHAPFPVLLLMLSLSMFSSLFQAPAFHASVASMVGREHIQQATGAIHLVDNLARISGLAAAGIAVAAFGGFVAILITGATFLLSAVCVLMAGRFPEIRRSEDQKTTFVQEWRGSFSYIYRSPLIRSIVLLNPLLILFFMSAMMLVQVMAVKVWEADPVQFGLIETCIPLGYMIGSGVLIASGKRMKRRGRWVFIGLLVLGPLYILLSRVTSPMMALPLIMGGGAMFACCTMLTQIMLRTAVPDELQGRIYGVVGTITSTAPILGLTVVSVMADQWGAAAVLEGLGMLLLATGILAATTLKSIRTYR</sequence>
<dbReference type="PANTHER" id="PTHR43266:SF9">
    <property type="entry name" value="PERMEASE, MAJOR FACILITATOR SUPERFAMILY-RELATED"/>
    <property type="match status" value="1"/>
</dbReference>